<organism evidence="1 2">
    <name type="scientific">Rhodomicrobium udaipurense</name>
    <dbReference type="NCBI Taxonomy" id="1202716"/>
    <lineage>
        <taxon>Bacteria</taxon>
        <taxon>Pseudomonadati</taxon>
        <taxon>Pseudomonadota</taxon>
        <taxon>Alphaproteobacteria</taxon>
        <taxon>Hyphomicrobiales</taxon>
        <taxon>Hyphomicrobiaceae</taxon>
        <taxon>Rhodomicrobium</taxon>
    </lineage>
</organism>
<sequence length="100" mass="11466">MSAAAMRKNMLPGYTFPAATPEAGGRDEPRHFKTRTSIEKNLENMWIKSQELGWNYQDFVSQVLEIMVVLNHRDRLIKREAIPEVVARRPMVSAPEKALV</sequence>
<reference evidence="1 2" key="1">
    <citation type="submission" date="2020-12" db="EMBL/GenBank/DDBJ databases">
        <title>Revised draft genomes of Rhodomicrobium vannielii ATCC 17100 and Rhodomicrobium udaipurense JA643.</title>
        <authorList>
            <person name="Conners E.M."/>
            <person name="Davenport E.J."/>
            <person name="Bose A."/>
        </authorList>
    </citation>
    <scope>NUCLEOTIDE SEQUENCE [LARGE SCALE GENOMIC DNA]</scope>
    <source>
        <strain evidence="1 2">JA643</strain>
    </source>
</reference>
<dbReference type="RefSeq" id="WP_037238900.1">
    <property type="nucleotide sequence ID" value="NZ_JAEMUK010000016.1"/>
</dbReference>
<dbReference type="AlphaFoldDB" id="A0A8I1GFK3"/>
<comment type="caution">
    <text evidence="1">The sequence shown here is derived from an EMBL/GenBank/DDBJ whole genome shotgun (WGS) entry which is preliminary data.</text>
</comment>
<evidence type="ECO:0000313" key="2">
    <source>
        <dbReference type="Proteomes" id="UP000623250"/>
    </source>
</evidence>
<protein>
    <submittedName>
        <fullName evidence="1">Uncharacterized protein</fullName>
    </submittedName>
</protein>
<keyword evidence="2" id="KW-1185">Reference proteome</keyword>
<evidence type="ECO:0000313" key="1">
    <source>
        <dbReference type="EMBL" id="MBJ7543668.1"/>
    </source>
</evidence>
<dbReference type="EMBL" id="JAEMUK010000016">
    <property type="protein sequence ID" value="MBJ7543668.1"/>
    <property type="molecule type" value="Genomic_DNA"/>
</dbReference>
<accession>A0A8I1GFK3</accession>
<name>A0A8I1GFK3_9HYPH</name>
<proteinExistence type="predicted"/>
<gene>
    <name evidence="1" type="ORF">JDN41_08855</name>
</gene>
<dbReference type="Proteomes" id="UP000623250">
    <property type="component" value="Unassembled WGS sequence"/>
</dbReference>